<dbReference type="EMBL" id="JBBGAZ010000003">
    <property type="protein sequence ID" value="MEJ5218241.1"/>
    <property type="molecule type" value="Genomic_DNA"/>
</dbReference>
<dbReference type="PANTHER" id="PTHR30537:SF26">
    <property type="entry name" value="GLYCINE CLEAVAGE SYSTEM TRANSCRIPTIONAL ACTIVATOR"/>
    <property type="match status" value="1"/>
</dbReference>
<dbReference type="InterPro" id="IPR005119">
    <property type="entry name" value="LysR_subst-bd"/>
</dbReference>
<evidence type="ECO:0000256" key="4">
    <source>
        <dbReference type="ARBA" id="ARBA00023163"/>
    </source>
</evidence>
<dbReference type="SUPFAM" id="SSF46785">
    <property type="entry name" value="Winged helix' DNA-binding domain"/>
    <property type="match status" value="1"/>
</dbReference>
<dbReference type="Proteomes" id="UP001368270">
    <property type="component" value="Unassembled WGS sequence"/>
</dbReference>
<protein>
    <submittedName>
        <fullName evidence="6">LysR substrate-binding domain-containing protein</fullName>
    </submittedName>
</protein>
<organism evidence="6 7">
    <name type="scientific">Cognatishimia coralii</name>
    <dbReference type="NCBI Taxonomy" id="3083254"/>
    <lineage>
        <taxon>Bacteria</taxon>
        <taxon>Pseudomonadati</taxon>
        <taxon>Pseudomonadota</taxon>
        <taxon>Alphaproteobacteria</taxon>
        <taxon>Rhodobacterales</taxon>
        <taxon>Paracoccaceae</taxon>
        <taxon>Cognatishimia</taxon>
    </lineage>
</organism>
<dbReference type="InterPro" id="IPR058163">
    <property type="entry name" value="LysR-type_TF_proteobact-type"/>
</dbReference>
<keyword evidence="7" id="KW-1185">Reference proteome</keyword>
<feature type="domain" description="HTH lysR-type" evidence="5">
    <location>
        <begin position="21"/>
        <end position="78"/>
    </location>
</feature>
<dbReference type="RefSeq" id="WP_339403166.1">
    <property type="nucleotide sequence ID" value="NZ_JBBGAZ010000003.1"/>
</dbReference>
<dbReference type="InterPro" id="IPR036390">
    <property type="entry name" value="WH_DNA-bd_sf"/>
</dbReference>
<evidence type="ECO:0000256" key="3">
    <source>
        <dbReference type="ARBA" id="ARBA00023125"/>
    </source>
</evidence>
<proteinExistence type="inferred from homology"/>
<accession>A0ABU8QFQ5</accession>
<evidence type="ECO:0000259" key="5">
    <source>
        <dbReference type="PROSITE" id="PS50931"/>
    </source>
</evidence>
<dbReference type="PROSITE" id="PS50931">
    <property type="entry name" value="HTH_LYSR"/>
    <property type="match status" value="1"/>
</dbReference>
<name>A0ABU8QFQ5_9RHOB</name>
<dbReference type="PANTHER" id="PTHR30537">
    <property type="entry name" value="HTH-TYPE TRANSCRIPTIONAL REGULATOR"/>
    <property type="match status" value="1"/>
</dbReference>
<gene>
    <name evidence="6" type="ORF">WG622_08320</name>
</gene>
<dbReference type="InterPro" id="IPR036388">
    <property type="entry name" value="WH-like_DNA-bd_sf"/>
</dbReference>
<dbReference type="InterPro" id="IPR000847">
    <property type="entry name" value="LysR_HTH_N"/>
</dbReference>
<evidence type="ECO:0000313" key="7">
    <source>
        <dbReference type="Proteomes" id="UP001368270"/>
    </source>
</evidence>
<evidence type="ECO:0000313" key="6">
    <source>
        <dbReference type="EMBL" id="MEJ5218241.1"/>
    </source>
</evidence>
<dbReference type="SUPFAM" id="SSF53850">
    <property type="entry name" value="Periplasmic binding protein-like II"/>
    <property type="match status" value="1"/>
</dbReference>
<comment type="similarity">
    <text evidence="1">Belongs to the LysR transcriptional regulatory family.</text>
</comment>
<keyword evidence="2" id="KW-0805">Transcription regulation</keyword>
<dbReference type="PRINTS" id="PR00039">
    <property type="entry name" value="HTHLYSR"/>
</dbReference>
<keyword evidence="4" id="KW-0804">Transcription</keyword>
<dbReference type="Gene3D" id="3.40.190.10">
    <property type="entry name" value="Periplasmic binding protein-like II"/>
    <property type="match status" value="2"/>
</dbReference>
<comment type="caution">
    <text evidence="6">The sequence shown here is derived from an EMBL/GenBank/DDBJ whole genome shotgun (WGS) entry which is preliminary data.</text>
</comment>
<dbReference type="Gene3D" id="1.10.10.10">
    <property type="entry name" value="Winged helix-like DNA-binding domain superfamily/Winged helix DNA-binding domain"/>
    <property type="match status" value="1"/>
</dbReference>
<evidence type="ECO:0000256" key="2">
    <source>
        <dbReference type="ARBA" id="ARBA00023015"/>
    </source>
</evidence>
<dbReference type="Pfam" id="PF03466">
    <property type="entry name" value="LysR_substrate"/>
    <property type="match status" value="1"/>
</dbReference>
<keyword evidence="3" id="KW-0238">DNA-binding</keyword>
<evidence type="ECO:0000256" key="1">
    <source>
        <dbReference type="ARBA" id="ARBA00009437"/>
    </source>
</evidence>
<sequence length="300" mass="33170">MTNDPFSPHPVEKLLAVMKNLNLNALRMFDASARHLNFRRAADELHLTQGAVAQQIRALEARLGRALFRRLPRGLDLTDAGRQYHTEVSRALQIVMEATEKLTEATAITLSVTPSLASKWLMPRLPHLIEIMPKVDIKIHASEQKADLMRGDVDLVIRQGPHPQIKDISVMKLSDISYVAVASPRFVDGALTLSDLLQHHLIQDSHSHWERLCADLNLPSPKATLNVNQTALAIDAAINGQGIALAPKLLAKDAIAAGNLQVIWQDTRQTNHGFFVLYAPERASEKTIEVANWLAAQSAI</sequence>
<reference evidence="6 7" key="1">
    <citation type="submission" date="2024-03" db="EMBL/GenBank/DDBJ databases">
        <title>Cognatishimia coralii sp. nov., a marine bacterium isolated from coral surrounding seawater.</title>
        <authorList>
            <person name="Liu X."/>
            <person name="Liu S."/>
            <person name="Sun H."/>
            <person name="Zhang Y."/>
        </authorList>
    </citation>
    <scope>NUCLEOTIDE SEQUENCE [LARGE SCALE GENOMIC DNA]</scope>
    <source>
        <strain evidence="6 7">D5M38</strain>
    </source>
</reference>
<dbReference type="Pfam" id="PF00126">
    <property type="entry name" value="HTH_1"/>
    <property type="match status" value="1"/>
</dbReference>